<keyword evidence="2" id="KW-1185">Reference proteome</keyword>
<dbReference type="Gene3D" id="1.10.8.1060">
    <property type="entry name" value="Corynebacterium glutamicum thioredoxin-dependent arsenate reductase, N-terminal domain"/>
    <property type="match status" value="1"/>
</dbReference>
<evidence type="ECO:0000313" key="1">
    <source>
        <dbReference type="EMBL" id="MFF0545816.1"/>
    </source>
</evidence>
<protein>
    <submittedName>
        <fullName evidence="1">Three-helix bundle dimerization domain-containing protein</fullName>
    </submittedName>
</protein>
<accession>A0ABW6PTR2</accession>
<comment type="caution">
    <text evidence="1">The sequence shown here is derived from an EMBL/GenBank/DDBJ whole genome shotgun (WGS) entry which is preliminary data.</text>
</comment>
<dbReference type="RefSeq" id="WP_387702248.1">
    <property type="nucleotide sequence ID" value="NZ_JBIAMX010000016.1"/>
</dbReference>
<sequence>MPTDEDKHIAEVITRLGQRFPGIDATVIDAIVHDAWEHFDSAPVREFVPLLVERNAVRAIAATAT</sequence>
<reference evidence="1 2" key="1">
    <citation type="submission" date="2024-10" db="EMBL/GenBank/DDBJ databases">
        <title>The Natural Products Discovery Center: Release of the First 8490 Sequenced Strains for Exploring Actinobacteria Biosynthetic Diversity.</title>
        <authorList>
            <person name="Kalkreuter E."/>
            <person name="Kautsar S.A."/>
            <person name="Yang D."/>
            <person name="Bader C.D."/>
            <person name="Teijaro C.N."/>
            <person name="Fluegel L."/>
            <person name="Davis C.M."/>
            <person name="Simpson J.R."/>
            <person name="Lauterbach L."/>
            <person name="Steele A.D."/>
            <person name="Gui C."/>
            <person name="Meng S."/>
            <person name="Li G."/>
            <person name="Viehrig K."/>
            <person name="Ye F."/>
            <person name="Su P."/>
            <person name="Kiefer A.F."/>
            <person name="Nichols A."/>
            <person name="Cepeda A.J."/>
            <person name="Yan W."/>
            <person name="Fan B."/>
            <person name="Jiang Y."/>
            <person name="Adhikari A."/>
            <person name="Zheng C.-J."/>
            <person name="Schuster L."/>
            <person name="Cowan T.M."/>
            <person name="Smanski M.J."/>
            <person name="Chevrette M.G."/>
            <person name="De Carvalho L.P.S."/>
            <person name="Shen B."/>
        </authorList>
    </citation>
    <scope>NUCLEOTIDE SEQUENCE [LARGE SCALE GENOMIC DNA]</scope>
    <source>
        <strain evidence="1 2">NPDC004045</strain>
    </source>
</reference>
<gene>
    <name evidence="1" type="ORF">ACFYTF_23540</name>
</gene>
<dbReference type="EMBL" id="JBIAMX010000016">
    <property type="protein sequence ID" value="MFF0545816.1"/>
    <property type="molecule type" value="Genomic_DNA"/>
</dbReference>
<name>A0ABW6PTR2_9NOCA</name>
<organism evidence="1 2">
    <name type="scientific">Nocardia thailandica</name>
    <dbReference type="NCBI Taxonomy" id="257275"/>
    <lineage>
        <taxon>Bacteria</taxon>
        <taxon>Bacillati</taxon>
        <taxon>Actinomycetota</taxon>
        <taxon>Actinomycetes</taxon>
        <taxon>Mycobacteriales</taxon>
        <taxon>Nocardiaceae</taxon>
        <taxon>Nocardia</taxon>
    </lineage>
</organism>
<proteinExistence type="predicted"/>
<dbReference type="Proteomes" id="UP001601444">
    <property type="component" value="Unassembled WGS sequence"/>
</dbReference>
<dbReference type="NCBIfam" id="NF046112">
    <property type="entry name" value="MSMEG_6209_Nter"/>
    <property type="match status" value="1"/>
</dbReference>
<evidence type="ECO:0000313" key="2">
    <source>
        <dbReference type="Proteomes" id="UP001601444"/>
    </source>
</evidence>